<dbReference type="EMBL" id="LGTC01000001">
    <property type="protein sequence ID" value="KNY25216.1"/>
    <property type="molecule type" value="Genomic_DNA"/>
</dbReference>
<gene>
    <name evidence="2" type="ORF">Bccel_0473</name>
</gene>
<dbReference type="InterPro" id="IPR002105">
    <property type="entry name" value="Dockerin_1_rpt"/>
</dbReference>
<evidence type="ECO:0000313" key="3">
    <source>
        <dbReference type="Proteomes" id="UP000036923"/>
    </source>
</evidence>
<evidence type="ECO:0000313" key="2">
    <source>
        <dbReference type="EMBL" id="KNY25216.1"/>
    </source>
</evidence>
<dbReference type="STRING" id="398512.Bccel_0473"/>
<evidence type="ECO:0000259" key="1">
    <source>
        <dbReference type="PROSITE" id="PS51766"/>
    </source>
</evidence>
<dbReference type="Gene3D" id="2.60.40.4130">
    <property type="match status" value="1"/>
</dbReference>
<dbReference type="InterPro" id="IPR036439">
    <property type="entry name" value="Dockerin_dom_sf"/>
</dbReference>
<accession>A0A0L6JHB0</accession>
<dbReference type="SUPFAM" id="SSF63446">
    <property type="entry name" value="Type I dockerin domain"/>
    <property type="match status" value="1"/>
</dbReference>
<dbReference type="RefSeq" id="WP_036946480.1">
    <property type="nucleotide sequence ID" value="NZ_KN050763.1"/>
</dbReference>
<dbReference type="Proteomes" id="UP000036923">
    <property type="component" value="Unassembled WGS sequence"/>
</dbReference>
<keyword evidence="3" id="KW-1185">Reference proteome</keyword>
<dbReference type="PROSITE" id="PS00018">
    <property type="entry name" value="EF_HAND_1"/>
    <property type="match status" value="2"/>
</dbReference>
<proteinExistence type="predicted"/>
<dbReference type="InterPro" id="IPR018247">
    <property type="entry name" value="EF_Hand_1_Ca_BS"/>
</dbReference>
<reference evidence="3" key="1">
    <citation type="submission" date="2015-07" db="EMBL/GenBank/DDBJ databases">
        <title>Near-Complete Genome Sequence of the Cellulolytic Bacterium Bacteroides (Pseudobacteroides) cellulosolvens ATCC 35603.</title>
        <authorList>
            <person name="Dassa B."/>
            <person name="Utturkar S.M."/>
            <person name="Klingeman D.M."/>
            <person name="Hurt R.A."/>
            <person name="Keller M."/>
            <person name="Xu J."/>
            <person name="Reddy Y.H.K."/>
            <person name="Borovok I."/>
            <person name="Grinberg I.R."/>
            <person name="Lamed R."/>
            <person name="Zhivin O."/>
            <person name="Bayer E.A."/>
            <person name="Brown S.D."/>
        </authorList>
    </citation>
    <scope>NUCLEOTIDE SEQUENCE [LARGE SCALE GENOMIC DNA]</scope>
    <source>
        <strain evidence="3">DSM 2933</strain>
    </source>
</reference>
<dbReference type="InterPro" id="IPR016134">
    <property type="entry name" value="Dockerin_dom"/>
</dbReference>
<dbReference type="GO" id="GO:0004553">
    <property type="term" value="F:hydrolase activity, hydrolyzing O-glycosyl compounds"/>
    <property type="evidence" value="ECO:0007669"/>
    <property type="project" value="InterPro"/>
</dbReference>
<feature type="domain" description="Dockerin" evidence="1">
    <location>
        <begin position="10"/>
        <end position="77"/>
    </location>
</feature>
<protein>
    <recommendedName>
        <fullName evidence="1">Dockerin domain-containing protein</fullName>
    </recommendedName>
</protein>
<dbReference type="PROSITE" id="PS51766">
    <property type="entry name" value="DOCKERIN"/>
    <property type="match status" value="1"/>
</dbReference>
<name>A0A0L6JHB0_9FIRM</name>
<dbReference type="AlphaFoldDB" id="A0A0L6JHB0"/>
<dbReference type="OrthoDB" id="1818396at2"/>
<dbReference type="GO" id="GO:0000272">
    <property type="term" value="P:polysaccharide catabolic process"/>
    <property type="evidence" value="ECO:0007669"/>
    <property type="project" value="InterPro"/>
</dbReference>
<comment type="caution">
    <text evidence="2">The sequence shown here is derived from an EMBL/GenBank/DDBJ whole genome shotgun (WGS) entry which is preliminary data.</text>
</comment>
<sequence>MNIGSADSPVTLWAGDINQDNSINMADVIKIAQCFNSNSDDENFKPDYDINKDKTINIADIIIVAKHFNATTDSYNDIAVKAIPN</sequence>
<dbReference type="Pfam" id="PF00404">
    <property type="entry name" value="Dockerin_1"/>
    <property type="match status" value="1"/>
</dbReference>
<organism evidence="2 3">
    <name type="scientific">Pseudobacteroides cellulosolvens ATCC 35603 = DSM 2933</name>
    <dbReference type="NCBI Taxonomy" id="398512"/>
    <lineage>
        <taxon>Bacteria</taxon>
        <taxon>Bacillati</taxon>
        <taxon>Bacillota</taxon>
        <taxon>Clostridia</taxon>
        <taxon>Eubacteriales</taxon>
        <taxon>Oscillospiraceae</taxon>
        <taxon>Pseudobacteroides</taxon>
    </lineage>
</organism>